<keyword evidence="6" id="KW-1185">Reference proteome</keyword>
<feature type="binding site" evidence="1">
    <location>
        <position position="42"/>
    </location>
    <ligand>
        <name>Zn(2+)</name>
        <dbReference type="ChEBI" id="CHEBI:29105"/>
    </ligand>
</feature>
<dbReference type="Pfam" id="PF21302">
    <property type="entry name" value="Zn_ribbon_RlmA"/>
    <property type="match status" value="1"/>
</dbReference>
<evidence type="ECO:0000256" key="1">
    <source>
        <dbReference type="PIRSR" id="PIRSR018249-1"/>
    </source>
</evidence>
<dbReference type="KEGG" id="ahal:FTX54_003035"/>
<dbReference type="InterPro" id="IPR052939">
    <property type="entry name" value="23S_rRNA_MeTrnsfrase_RlmA"/>
</dbReference>
<dbReference type="GO" id="GO:0046872">
    <property type="term" value="F:metal ion binding"/>
    <property type="evidence" value="ECO:0007669"/>
    <property type="project" value="UniProtKB-KW"/>
</dbReference>
<protein>
    <submittedName>
        <fullName evidence="5">Methyltransferase domain-containing protein</fullName>
    </submittedName>
</protein>
<keyword evidence="1" id="KW-0862">Zinc</keyword>
<feature type="domain" description="Methyltransferase" evidence="3">
    <location>
        <begin position="98"/>
        <end position="180"/>
    </location>
</feature>
<dbReference type="EMBL" id="CP144914">
    <property type="protein sequence ID" value="WWD80556.1"/>
    <property type="molecule type" value="Genomic_DNA"/>
</dbReference>
<dbReference type="InterPro" id="IPR016718">
    <property type="entry name" value="rRNA_m1G-MeTrfase_A_prd"/>
</dbReference>
<evidence type="ECO:0000313" key="5">
    <source>
        <dbReference type="EMBL" id="WWD80556.1"/>
    </source>
</evidence>
<keyword evidence="1" id="KW-0479">Metal-binding</keyword>
<keyword evidence="2" id="KW-0949">S-adenosyl-L-methionine</keyword>
<dbReference type="OrthoDB" id="5522265at2"/>
<dbReference type="GO" id="GO:0032259">
    <property type="term" value="P:methylation"/>
    <property type="evidence" value="ECO:0007669"/>
    <property type="project" value="UniProtKB-KW"/>
</dbReference>
<dbReference type="InterPro" id="IPR041698">
    <property type="entry name" value="Methyltransf_25"/>
</dbReference>
<reference evidence="5 6" key="1">
    <citation type="submission" date="2024-01" db="EMBL/GenBank/DDBJ databases">
        <title>Complete Genome Sequence of Alkalicoccus halolimnae BZ-SZ-XJ29T, a Moderately Halophilic Bacterium Isolated from a Salt Lake.</title>
        <authorList>
            <person name="Zhao B."/>
        </authorList>
    </citation>
    <scope>NUCLEOTIDE SEQUENCE [LARGE SCALE GENOMIC DNA]</scope>
    <source>
        <strain evidence="5 6">BZ-SZ-XJ29</strain>
    </source>
</reference>
<dbReference type="Proteomes" id="UP000321816">
    <property type="component" value="Chromosome"/>
</dbReference>
<accession>A0A5C7F493</accession>
<feature type="binding site" evidence="2">
    <location>
        <position position="80"/>
    </location>
    <ligand>
        <name>S-adenosyl-L-methionine</name>
        <dbReference type="ChEBI" id="CHEBI:59789"/>
    </ligand>
</feature>
<dbReference type="RefSeq" id="WP_147804925.1">
    <property type="nucleotide sequence ID" value="NZ_CP144914.1"/>
</dbReference>
<keyword evidence="5" id="KW-0489">Methyltransferase</keyword>
<evidence type="ECO:0000256" key="2">
    <source>
        <dbReference type="PIRSR" id="PIRSR018249-2"/>
    </source>
</evidence>
<feature type="binding site" evidence="2">
    <location>
        <begin position="105"/>
        <end position="106"/>
    </location>
    <ligand>
        <name>S-adenosyl-L-methionine</name>
        <dbReference type="ChEBI" id="CHEBI:59789"/>
    </ligand>
</feature>
<evidence type="ECO:0000259" key="3">
    <source>
        <dbReference type="Pfam" id="PF13649"/>
    </source>
</evidence>
<evidence type="ECO:0000259" key="4">
    <source>
        <dbReference type="Pfam" id="PF21302"/>
    </source>
</evidence>
<dbReference type="Gene3D" id="3.40.50.150">
    <property type="entry name" value="Vaccinia Virus protein VP39"/>
    <property type="match status" value="1"/>
</dbReference>
<dbReference type="InterPro" id="IPR048647">
    <property type="entry name" value="RlmA_N"/>
</dbReference>
<dbReference type="PANTHER" id="PTHR43460">
    <property type="entry name" value="METHYLTRANSFERASE"/>
    <property type="match status" value="1"/>
</dbReference>
<feature type="binding site" evidence="2">
    <location>
        <position position="191"/>
    </location>
    <ligand>
        <name>S-adenosyl-L-methionine</name>
        <dbReference type="ChEBI" id="CHEBI:59789"/>
    </ligand>
</feature>
<dbReference type="InterPro" id="IPR029063">
    <property type="entry name" value="SAM-dependent_MTases_sf"/>
</dbReference>
<dbReference type="AlphaFoldDB" id="A0A5C7F493"/>
<dbReference type="PIRSF" id="PIRSF018249">
    <property type="entry name" value="MyrA_prd"/>
    <property type="match status" value="1"/>
</dbReference>
<feature type="binding site" evidence="1">
    <location>
        <position position="38"/>
    </location>
    <ligand>
        <name>Zn(2+)</name>
        <dbReference type="ChEBI" id="CHEBI:29105"/>
    </ligand>
</feature>
<sequence length="276" mass="31175">MRSKREIRADLMKQGSPFLRCPYCCNALNIEEDKRLVCDQGHTFDLAKQGHVHLTKKPASSNYSGALFTAREEVIRGGMYDPLHEILSGLVPHEEARVLDAGCGEGSHLSAVHERKRIFGAGADLAKAGIEQAAKREAELLWFVADLAEAPFQDESFDVIFNIFSPANYQEFRRLVKKGGKVIKVIPGTGYLQEIRELTGEAAYDNKEVIEGFTAQFPEAERQTAVYTFELPEKMRRPLLQMTPLTWKYAGDEKMKEWEEKLRKITVEVEVLIGVV</sequence>
<evidence type="ECO:0000313" key="6">
    <source>
        <dbReference type="Proteomes" id="UP000321816"/>
    </source>
</evidence>
<dbReference type="PANTHER" id="PTHR43460:SF1">
    <property type="entry name" value="METHYLTRANSFERASE TYPE 11 DOMAIN-CONTAINING PROTEIN"/>
    <property type="match status" value="1"/>
</dbReference>
<organism evidence="5 6">
    <name type="scientific">Alkalicoccus halolimnae</name>
    <dbReference type="NCBI Taxonomy" id="1667239"/>
    <lineage>
        <taxon>Bacteria</taxon>
        <taxon>Bacillati</taxon>
        <taxon>Bacillota</taxon>
        <taxon>Bacilli</taxon>
        <taxon>Bacillales</taxon>
        <taxon>Bacillaceae</taxon>
        <taxon>Alkalicoccus</taxon>
    </lineage>
</organism>
<dbReference type="CDD" id="cd02440">
    <property type="entry name" value="AdoMet_MTases"/>
    <property type="match status" value="1"/>
</dbReference>
<dbReference type="Pfam" id="PF13649">
    <property type="entry name" value="Methyltransf_25"/>
    <property type="match status" value="1"/>
</dbReference>
<keyword evidence="5" id="KW-0808">Transferase</keyword>
<gene>
    <name evidence="5" type="ORF">FTX54_003035</name>
</gene>
<proteinExistence type="predicted"/>
<dbReference type="SUPFAM" id="SSF53335">
    <property type="entry name" value="S-adenosyl-L-methionine-dependent methyltransferases"/>
    <property type="match status" value="1"/>
</dbReference>
<dbReference type="GO" id="GO:0008168">
    <property type="term" value="F:methyltransferase activity"/>
    <property type="evidence" value="ECO:0007669"/>
    <property type="project" value="UniProtKB-KW"/>
</dbReference>
<feature type="domain" description="23S rRNA (guanine(745)-N(1))-methyltransferase N-terminal" evidence="4">
    <location>
        <begin position="20"/>
        <end position="54"/>
    </location>
</feature>
<name>A0A5C7F493_9BACI</name>